<dbReference type="AlphaFoldDB" id="A0A914RSE7"/>
<reference evidence="2" key="1">
    <citation type="submission" date="2022-11" db="UniProtKB">
        <authorList>
            <consortium name="WormBaseParasite"/>
        </authorList>
    </citation>
    <scope>IDENTIFICATION</scope>
</reference>
<dbReference type="Proteomes" id="UP000887564">
    <property type="component" value="Unplaced"/>
</dbReference>
<name>A0A914RSE7_PAREQ</name>
<organism evidence="1 2">
    <name type="scientific">Parascaris equorum</name>
    <name type="common">Equine roundworm</name>
    <dbReference type="NCBI Taxonomy" id="6256"/>
    <lineage>
        <taxon>Eukaryota</taxon>
        <taxon>Metazoa</taxon>
        <taxon>Ecdysozoa</taxon>
        <taxon>Nematoda</taxon>
        <taxon>Chromadorea</taxon>
        <taxon>Rhabditida</taxon>
        <taxon>Spirurina</taxon>
        <taxon>Ascaridomorpha</taxon>
        <taxon>Ascaridoidea</taxon>
        <taxon>Ascarididae</taxon>
        <taxon>Parascaris</taxon>
    </lineage>
</organism>
<accession>A0A914RSE7</accession>
<evidence type="ECO:0000313" key="2">
    <source>
        <dbReference type="WBParaSite" id="PEQ_0000775801-mRNA-1"/>
    </source>
</evidence>
<evidence type="ECO:0000313" key="1">
    <source>
        <dbReference type="Proteomes" id="UP000887564"/>
    </source>
</evidence>
<proteinExistence type="predicted"/>
<keyword evidence="1" id="KW-1185">Reference proteome</keyword>
<protein>
    <submittedName>
        <fullName evidence="2">Uncharacterized protein</fullName>
    </submittedName>
</protein>
<sequence>MIHYDRVPRKAAGSYREFSTRNDVHTTMMFAIRMMISQQFNGCIGGIGVFAYSTDMFMNAEPV</sequence>
<dbReference type="WBParaSite" id="PEQ_0000775801-mRNA-1">
    <property type="protein sequence ID" value="PEQ_0000775801-mRNA-1"/>
    <property type="gene ID" value="PEQ_0000775801"/>
</dbReference>